<evidence type="ECO:0000256" key="1">
    <source>
        <dbReference type="PROSITE-ProRule" id="PRU00152"/>
    </source>
</evidence>
<protein>
    <recommendedName>
        <fullName evidence="2">PLAT domain-containing protein</fullName>
    </recommendedName>
</protein>
<dbReference type="AlphaFoldDB" id="A0A821NPJ3"/>
<accession>A0A821NPJ3</accession>
<evidence type="ECO:0000313" key="4">
    <source>
        <dbReference type="Proteomes" id="UP000663866"/>
    </source>
</evidence>
<feature type="domain" description="PLAT" evidence="2">
    <location>
        <begin position="7"/>
        <end position="32"/>
    </location>
</feature>
<proteinExistence type="predicted"/>
<dbReference type="SUPFAM" id="SSF49723">
    <property type="entry name" value="Lipase/lipooxygenase domain (PLAT/LH2 domain)"/>
    <property type="match status" value="1"/>
</dbReference>
<dbReference type="PROSITE" id="PS50095">
    <property type="entry name" value="PLAT"/>
    <property type="match status" value="1"/>
</dbReference>
<evidence type="ECO:0000259" key="2">
    <source>
        <dbReference type="PROSITE" id="PS50095"/>
    </source>
</evidence>
<dbReference type="InterPro" id="IPR001024">
    <property type="entry name" value="PLAT/LH2_dom"/>
</dbReference>
<feature type="non-terminal residue" evidence="3">
    <location>
        <position position="32"/>
    </location>
</feature>
<sequence length="32" mass="3459">MISIGPICYHITVKTGKDFGAGTDANVFIIIY</sequence>
<evidence type="ECO:0000313" key="3">
    <source>
        <dbReference type="EMBL" id="CAF4787926.1"/>
    </source>
</evidence>
<dbReference type="Proteomes" id="UP000663866">
    <property type="component" value="Unassembled WGS sequence"/>
</dbReference>
<comment type="caution">
    <text evidence="3">The sequence shown here is derived from an EMBL/GenBank/DDBJ whole genome shotgun (WGS) entry which is preliminary data.</text>
</comment>
<name>A0A821NPJ3_9BILA</name>
<dbReference type="InterPro" id="IPR036392">
    <property type="entry name" value="PLAT/LH2_dom_sf"/>
</dbReference>
<reference evidence="3" key="1">
    <citation type="submission" date="2021-02" db="EMBL/GenBank/DDBJ databases">
        <authorList>
            <person name="Nowell W R."/>
        </authorList>
    </citation>
    <scope>NUCLEOTIDE SEQUENCE</scope>
</reference>
<organism evidence="3 4">
    <name type="scientific">Rotaria magnacalcarata</name>
    <dbReference type="NCBI Taxonomy" id="392030"/>
    <lineage>
        <taxon>Eukaryota</taxon>
        <taxon>Metazoa</taxon>
        <taxon>Spiralia</taxon>
        <taxon>Gnathifera</taxon>
        <taxon>Rotifera</taxon>
        <taxon>Eurotatoria</taxon>
        <taxon>Bdelloidea</taxon>
        <taxon>Philodinida</taxon>
        <taxon>Philodinidae</taxon>
        <taxon>Rotaria</taxon>
    </lineage>
</organism>
<dbReference type="Gene3D" id="2.40.180.10">
    <property type="entry name" value="Catalase core domain"/>
    <property type="match status" value="1"/>
</dbReference>
<dbReference type="EMBL" id="CAJOBG010123709">
    <property type="protein sequence ID" value="CAF4787926.1"/>
    <property type="molecule type" value="Genomic_DNA"/>
</dbReference>
<gene>
    <name evidence="3" type="ORF">OVN521_LOCUS51408</name>
</gene>
<keyword evidence="4" id="KW-1185">Reference proteome</keyword>
<comment type="caution">
    <text evidence="1">Lacks conserved residue(s) required for the propagation of feature annotation.</text>
</comment>